<accession>A0A4R6DYK1</accession>
<evidence type="ECO:0000313" key="2">
    <source>
        <dbReference type="Proteomes" id="UP000295129"/>
    </source>
</evidence>
<dbReference type="AlphaFoldDB" id="A0A4R6DYK1"/>
<dbReference type="RefSeq" id="WP_162851724.1">
    <property type="nucleotide sequence ID" value="NZ_SNVV01000009.1"/>
</dbReference>
<dbReference type="Proteomes" id="UP000295129">
    <property type="component" value="Unassembled WGS sequence"/>
</dbReference>
<name>A0A4R6DYK1_9RHOO</name>
<reference evidence="1 2" key="1">
    <citation type="submission" date="2019-03" db="EMBL/GenBank/DDBJ databases">
        <title>Genomic Encyclopedia of Type Strains, Phase IV (KMG-IV): sequencing the most valuable type-strain genomes for metagenomic binning, comparative biology and taxonomic classification.</title>
        <authorList>
            <person name="Goeker M."/>
        </authorList>
    </citation>
    <scope>NUCLEOTIDE SEQUENCE [LARGE SCALE GENOMIC DNA]</scope>
    <source>
        <strain evidence="1 2">DSM 12121</strain>
    </source>
</reference>
<proteinExistence type="predicted"/>
<comment type="caution">
    <text evidence="1">The sequence shown here is derived from an EMBL/GenBank/DDBJ whole genome shotgun (WGS) entry which is preliminary data.</text>
</comment>
<dbReference type="EMBL" id="SNVV01000009">
    <property type="protein sequence ID" value="TDN50426.1"/>
    <property type="molecule type" value="Genomic_DNA"/>
</dbReference>
<organism evidence="1 2">
    <name type="scientific">Azoarcus indigens</name>
    <dbReference type="NCBI Taxonomy" id="29545"/>
    <lineage>
        <taxon>Bacteria</taxon>
        <taxon>Pseudomonadati</taxon>
        <taxon>Pseudomonadota</taxon>
        <taxon>Betaproteobacteria</taxon>
        <taxon>Rhodocyclales</taxon>
        <taxon>Zoogloeaceae</taxon>
        <taxon>Azoarcus</taxon>
    </lineage>
</organism>
<gene>
    <name evidence="1" type="ORF">C7389_109120</name>
</gene>
<sequence>MSNSAGVQTYIHIEGFDSFERDAFNRAKVRAGFRKAGRVVARRAQLNLALARGAQNYPLPRTGELVQSVNFRVSRAGFLVRVAPDKTAGMKEYYPAYLYYGVKAGGRVGRAAPGEGVGKSNRRRRGQRAAALAARAGSGWRIAPRANYMADALQDESQRVRDILTSAFAAALR</sequence>
<protein>
    <submittedName>
        <fullName evidence="1">Uncharacterized protein</fullName>
    </submittedName>
</protein>
<evidence type="ECO:0000313" key="1">
    <source>
        <dbReference type="EMBL" id="TDN50426.1"/>
    </source>
</evidence>
<keyword evidence="2" id="KW-1185">Reference proteome</keyword>